<dbReference type="InterPro" id="IPR036097">
    <property type="entry name" value="HisK_dim/P_sf"/>
</dbReference>
<dbReference type="CDD" id="cd17546">
    <property type="entry name" value="REC_hyHK_CKI1_RcsC-like"/>
    <property type="match status" value="1"/>
</dbReference>
<feature type="domain" description="PAS" evidence="6">
    <location>
        <begin position="160"/>
        <end position="217"/>
    </location>
</feature>
<dbReference type="Gene3D" id="3.40.50.2300">
    <property type="match status" value="1"/>
</dbReference>
<dbReference type="Gene3D" id="1.10.287.130">
    <property type="match status" value="1"/>
</dbReference>
<name>A0A395SKE8_9HYPO</name>
<dbReference type="InterPro" id="IPR000700">
    <property type="entry name" value="PAS-assoc_C"/>
</dbReference>
<dbReference type="SUPFAM" id="SSF55874">
    <property type="entry name" value="ATPase domain of HSP90 chaperone/DNA topoisomerase II/histidine kinase"/>
    <property type="match status" value="1"/>
</dbReference>
<accession>A0A395SKE8</accession>
<dbReference type="SMART" id="SM00388">
    <property type="entry name" value="HisKA"/>
    <property type="match status" value="1"/>
</dbReference>
<feature type="domain" description="Response regulatory" evidence="5">
    <location>
        <begin position="554"/>
        <end position="671"/>
    </location>
</feature>
<dbReference type="FunFam" id="3.30.450.20:FF:000136">
    <property type="entry name" value="Sensor histidine kinase/response regulator Fos-1"/>
    <property type="match status" value="1"/>
</dbReference>
<feature type="domain" description="PAC" evidence="7">
    <location>
        <begin position="219"/>
        <end position="270"/>
    </location>
</feature>
<organism evidence="8 9">
    <name type="scientific">Fusarium longipes</name>
    <dbReference type="NCBI Taxonomy" id="694270"/>
    <lineage>
        <taxon>Eukaryota</taxon>
        <taxon>Fungi</taxon>
        <taxon>Dikarya</taxon>
        <taxon>Ascomycota</taxon>
        <taxon>Pezizomycotina</taxon>
        <taxon>Sordariomycetes</taxon>
        <taxon>Hypocreomycetidae</taxon>
        <taxon>Hypocreales</taxon>
        <taxon>Nectriaceae</taxon>
        <taxon>Fusarium</taxon>
    </lineage>
</organism>
<evidence type="ECO:0000259" key="7">
    <source>
        <dbReference type="PROSITE" id="PS50113"/>
    </source>
</evidence>
<feature type="domain" description="Histidine kinase" evidence="4">
    <location>
        <begin position="285"/>
        <end position="506"/>
    </location>
</feature>
<dbReference type="Proteomes" id="UP000266234">
    <property type="component" value="Unassembled WGS sequence"/>
</dbReference>
<dbReference type="SUPFAM" id="SSF47384">
    <property type="entry name" value="Homodimeric domain of signal transducing histidine kinase"/>
    <property type="match status" value="1"/>
</dbReference>
<dbReference type="InterPro" id="IPR003661">
    <property type="entry name" value="HisK_dim/P_dom"/>
</dbReference>
<evidence type="ECO:0000259" key="6">
    <source>
        <dbReference type="PROSITE" id="PS50112"/>
    </source>
</evidence>
<dbReference type="Gene3D" id="3.30.565.10">
    <property type="entry name" value="Histidine kinase-like ATPase, C-terminal domain"/>
    <property type="match status" value="1"/>
</dbReference>
<dbReference type="NCBIfam" id="TIGR00229">
    <property type="entry name" value="sensory_box"/>
    <property type="match status" value="1"/>
</dbReference>
<dbReference type="CDD" id="cd16922">
    <property type="entry name" value="HATPase_EvgS-ArcB-TorS-like"/>
    <property type="match status" value="1"/>
</dbReference>
<dbReference type="PROSITE" id="PS50113">
    <property type="entry name" value="PAC"/>
    <property type="match status" value="1"/>
</dbReference>
<dbReference type="SMART" id="SM00387">
    <property type="entry name" value="HATPase_c"/>
    <property type="match status" value="1"/>
</dbReference>
<dbReference type="PROSITE" id="PS50110">
    <property type="entry name" value="RESPONSE_REGULATORY"/>
    <property type="match status" value="1"/>
</dbReference>
<dbReference type="PROSITE" id="PS50112">
    <property type="entry name" value="PAS"/>
    <property type="match status" value="1"/>
</dbReference>
<dbReference type="PANTHER" id="PTHR45339:SF1">
    <property type="entry name" value="HYBRID SIGNAL TRANSDUCTION HISTIDINE KINASE J"/>
    <property type="match status" value="1"/>
</dbReference>
<evidence type="ECO:0000313" key="8">
    <source>
        <dbReference type="EMBL" id="RGP72914.1"/>
    </source>
</evidence>
<dbReference type="GO" id="GO:0000155">
    <property type="term" value="F:phosphorelay sensor kinase activity"/>
    <property type="evidence" value="ECO:0007669"/>
    <property type="project" value="InterPro"/>
</dbReference>
<dbReference type="InterPro" id="IPR001789">
    <property type="entry name" value="Sig_transdc_resp-reg_receiver"/>
</dbReference>
<dbReference type="InterPro" id="IPR000014">
    <property type="entry name" value="PAS"/>
</dbReference>
<dbReference type="CDD" id="cd00130">
    <property type="entry name" value="PAS"/>
    <property type="match status" value="1"/>
</dbReference>
<comment type="caution">
    <text evidence="8">The sequence shown here is derived from an EMBL/GenBank/DDBJ whole genome shotgun (WGS) entry which is preliminary data.</text>
</comment>
<keyword evidence="2" id="KW-0902">Two-component regulatory system</keyword>
<dbReference type="AlphaFoldDB" id="A0A395SKE8"/>
<dbReference type="OrthoDB" id="60033at2759"/>
<evidence type="ECO:0000256" key="1">
    <source>
        <dbReference type="ARBA" id="ARBA00022553"/>
    </source>
</evidence>
<evidence type="ECO:0000259" key="5">
    <source>
        <dbReference type="PROSITE" id="PS50110"/>
    </source>
</evidence>
<keyword evidence="1 3" id="KW-0597">Phosphoprotein</keyword>
<dbReference type="Pfam" id="PF02518">
    <property type="entry name" value="HATPase_c"/>
    <property type="match status" value="1"/>
</dbReference>
<dbReference type="SUPFAM" id="SSF52172">
    <property type="entry name" value="CheY-like"/>
    <property type="match status" value="1"/>
</dbReference>
<dbReference type="Pfam" id="PF13426">
    <property type="entry name" value="PAS_9"/>
    <property type="match status" value="1"/>
</dbReference>
<evidence type="ECO:0000259" key="4">
    <source>
        <dbReference type="PROSITE" id="PS50109"/>
    </source>
</evidence>
<reference evidence="8 9" key="1">
    <citation type="journal article" date="2018" name="PLoS Pathog.">
        <title>Evolution of structural diversity of trichothecenes, a family of toxins produced by plant pathogenic and entomopathogenic fungi.</title>
        <authorList>
            <person name="Proctor R.H."/>
            <person name="McCormick S.P."/>
            <person name="Kim H.S."/>
            <person name="Cardoza R.E."/>
            <person name="Stanley A.M."/>
            <person name="Lindo L."/>
            <person name="Kelly A."/>
            <person name="Brown D.W."/>
            <person name="Lee T."/>
            <person name="Vaughan M.M."/>
            <person name="Alexander N.J."/>
            <person name="Busman M."/>
            <person name="Gutierrez S."/>
        </authorList>
    </citation>
    <scope>NUCLEOTIDE SEQUENCE [LARGE SCALE GENOMIC DNA]</scope>
    <source>
        <strain evidence="8 9">NRRL 20695</strain>
    </source>
</reference>
<dbReference type="CDD" id="cd00082">
    <property type="entry name" value="HisKA"/>
    <property type="match status" value="1"/>
</dbReference>
<dbReference type="InterPro" id="IPR036890">
    <property type="entry name" value="HATPase_C_sf"/>
</dbReference>
<dbReference type="EMBL" id="PXOG01000145">
    <property type="protein sequence ID" value="RGP72914.1"/>
    <property type="molecule type" value="Genomic_DNA"/>
</dbReference>
<dbReference type="InterPro" id="IPR005467">
    <property type="entry name" value="His_kinase_dom"/>
</dbReference>
<gene>
    <name evidence="8" type="ORF">FLONG3_6552</name>
</gene>
<dbReference type="SUPFAM" id="SSF55785">
    <property type="entry name" value="PYP-like sensor domain (PAS domain)"/>
    <property type="match status" value="1"/>
</dbReference>
<dbReference type="PANTHER" id="PTHR45339">
    <property type="entry name" value="HYBRID SIGNAL TRANSDUCTION HISTIDINE KINASE J"/>
    <property type="match status" value="1"/>
</dbReference>
<protein>
    <submittedName>
        <fullName evidence="8">Two-component system a</fullName>
    </submittedName>
</protein>
<dbReference type="SMART" id="SM00448">
    <property type="entry name" value="REC"/>
    <property type="match status" value="1"/>
</dbReference>
<keyword evidence="9" id="KW-1185">Reference proteome</keyword>
<dbReference type="STRING" id="694270.A0A395SKE8"/>
<dbReference type="PRINTS" id="PR00344">
    <property type="entry name" value="BCTRLSENSOR"/>
</dbReference>
<dbReference type="PROSITE" id="PS50109">
    <property type="entry name" value="HIS_KIN"/>
    <property type="match status" value="1"/>
</dbReference>
<dbReference type="Pfam" id="PF00072">
    <property type="entry name" value="Response_reg"/>
    <property type="match status" value="1"/>
</dbReference>
<dbReference type="SMART" id="SM00091">
    <property type="entry name" value="PAS"/>
    <property type="match status" value="2"/>
</dbReference>
<feature type="modified residue" description="4-aspartylphosphate" evidence="3">
    <location>
        <position position="606"/>
    </location>
</feature>
<evidence type="ECO:0000313" key="9">
    <source>
        <dbReference type="Proteomes" id="UP000266234"/>
    </source>
</evidence>
<dbReference type="InterPro" id="IPR003594">
    <property type="entry name" value="HATPase_dom"/>
</dbReference>
<dbReference type="Pfam" id="PF00512">
    <property type="entry name" value="HisKA"/>
    <property type="match status" value="1"/>
</dbReference>
<dbReference type="InterPro" id="IPR035965">
    <property type="entry name" value="PAS-like_dom_sf"/>
</dbReference>
<dbReference type="Gene3D" id="3.30.450.20">
    <property type="entry name" value="PAS domain"/>
    <property type="match status" value="1"/>
</dbReference>
<evidence type="ECO:0000256" key="2">
    <source>
        <dbReference type="ARBA" id="ARBA00023012"/>
    </source>
</evidence>
<dbReference type="InterPro" id="IPR004358">
    <property type="entry name" value="Sig_transdc_His_kin-like_C"/>
</dbReference>
<proteinExistence type="predicted"/>
<dbReference type="InterPro" id="IPR011006">
    <property type="entry name" value="CheY-like_superfamily"/>
</dbReference>
<sequence length="678" mass="76353">MSIATKALDANIPNSNDIFDYLPVPSLVVSSSYRIQRVSSGLVEAWGRSRDDLIDQDLFIALYRGSPTERFDRIPFIYAIETAIEARDLRLCYAAYVSNGISWTARIKPVHRGDELLCLVIEWEKTEVHVTEADGGMAQSWLPIDDAFRILVQAVKDYAIFLLDTRGNIMTWNRGAELNKGYKKEEIVGKHFSTFYGEEDIRSRKPERELEICLREGRVEDEGWRYRKDGSRFWANVVITAIYKNNIHVGFGKVTRNLTERKEAELRLIAAHEESTRLKNDFLANISHEIRTPMHGVLSACSLLLDSDLSEDQRETANMIEESGRVLLRIINDILDYSKITADSFTIKKGKVDVTSLVKSVVRALQPAVQPGVSVKVVLAPNLPKWSEGDPLRYRQIFENLLSNAVKFTELGYILVRVTSIAEDKTTYTILTEVVDTGYGVTTDDAEQLFKPFTQLDTPVHKRRPGTGLGLSIAKSLAEMLKGNIGYKPNPERQGSNFWFTFKLRKLDSLQKTELIDTLPIPSIDPPPLPQESLEGEDLAAQLTQLATISPTKRILAAEDNIINQKVLVGMLHGFGFQHITVVSDGAQAVTSLLEAPETFDLILMDISMPVMNGYEATVRIRSNGIELPVIAMTAYALKGDKEHCLEKGMDDYIAKPMNKQILMKKLLKWLVFEKRAV</sequence>
<evidence type="ECO:0000256" key="3">
    <source>
        <dbReference type="PROSITE-ProRule" id="PRU00169"/>
    </source>
</evidence>